<dbReference type="EMBL" id="JAEVHI010000003">
    <property type="protein sequence ID" value="KAG5295686.1"/>
    <property type="molecule type" value="Genomic_DNA"/>
</dbReference>
<gene>
    <name evidence="1" type="ORF">I7I52_06047</name>
</gene>
<evidence type="ECO:0000313" key="1">
    <source>
        <dbReference type="EMBL" id="KAG5295686.1"/>
    </source>
</evidence>
<sequence length="165" mass="18794">MECRIQVPRNPHRGASKDMGRRRFVSVSEDTISSLSLTTKLEFFENDYSWFEPTRTRHRQHDSILYTNRYTFKPVLQKRPQPNPHILLEFPFIPTSIPGPARIPKTCTSLTIFETLTHATDPATGFADSQAHRFCSINPSSSAKLCRASALLRLSRLCKRPSCSA</sequence>
<name>A0A8H7YQZ8_AJECA</name>
<evidence type="ECO:0000313" key="2">
    <source>
        <dbReference type="Proteomes" id="UP000670092"/>
    </source>
</evidence>
<proteinExistence type="predicted"/>
<comment type="caution">
    <text evidence="1">The sequence shown here is derived from an EMBL/GenBank/DDBJ whole genome shotgun (WGS) entry which is preliminary data.</text>
</comment>
<accession>A0A8H7YQZ8</accession>
<dbReference type="VEuPathDB" id="FungiDB:I7I52_06047"/>
<dbReference type="AlphaFoldDB" id="A0A8H7YQZ8"/>
<dbReference type="Proteomes" id="UP000670092">
    <property type="component" value="Unassembled WGS sequence"/>
</dbReference>
<protein>
    <submittedName>
        <fullName evidence="1">Uncharacterized protein</fullName>
    </submittedName>
</protein>
<reference evidence="1 2" key="1">
    <citation type="submission" date="2021-01" db="EMBL/GenBank/DDBJ databases">
        <title>Chromosome-level genome assembly of a human fungal pathogen reveals clustering of transcriptionally co-regulated genes.</title>
        <authorList>
            <person name="Voorhies M."/>
            <person name="Cohen S."/>
            <person name="Shea T.P."/>
            <person name="Petrus S."/>
            <person name="Munoz J.F."/>
            <person name="Poplawski S."/>
            <person name="Goldman W.E."/>
            <person name="Michael T."/>
            <person name="Cuomo C.A."/>
            <person name="Sil A."/>
            <person name="Beyhan S."/>
        </authorList>
    </citation>
    <scope>NUCLEOTIDE SEQUENCE [LARGE SCALE GENOMIC DNA]</scope>
    <source>
        <strain evidence="1 2">G184AR</strain>
    </source>
</reference>
<organism evidence="1 2">
    <name type="scientific">Ajellomyces capsulatus</name>
    <name type="common">Darling's disease fungus</name>
    <name type="synonym">Histoplasma capsulatum</name>
    <dbReference type="NCBI Taxonomy" id="5037"/>
    <lineage>
        <taxon>Eukaryota</taxon>
        <taxon>Fungi</taxon>
        <taxon>Dikarya</taxon>
        <taxon>Ascomycota</taxon>
        <taxon>Pezizomycotina</taxon>
        <taxon>Eurotiomycetes</taxon>
        <taxon>Eurotiomycetidae</taxon>
        <taxon>Onygenales</taxon>
        <taxon>Ajellomycetaceae</taxon>
        <taxon>Histoplasma</taxon>
    </lineage>
</organism>